<feature type="domain" description="PARP catalytic" evidence="6">
    <location>
        <begin position="335"/>
        <end position="418"/>
    </location>
</feature>
<dbReference type="GO" id="GO:0003950">
    <property type="term" value="F:NAD+ poly-ADP-ribosyltransferase activity"/>
    <property type="evidence" value="ECO:0007669"/>
    <property type="project" value="InterPro"/>
</dbReference>
<keyword evidence="4" id="KW-0520">NAD</keyword>
<reference evidence="8" key="1">
    <citation type="submission" date="2016-03" db="EMBL/GenBank/DDBJ databases">
        <title>Mechanisms controlling the formation of the plant cell surface in tip-growing cells are functionally conserved among land plants.</title>
        <authorList>
            <person name="Honkanen S."/>
            <person name="Jones V.A."/>
            <person name="Morieri G."/>
            <person name="Champion C."/>
            <person name="Hetherington A.J."/>
            <person name="Kelly S."/>
            <person name="Saint-Marcoux D."/>
            <person name="Proust H."/>
            <person name="Prescott H."/>
            <person name="Dolan L."/>
        </authorList>
    </citation>
    <scope>NUCLEOTIDE SEQUENCE [LARGE SCALE GENOMIC DNA]</scope>
    <source>
        <tissue evidence="8">Whole gametophyte</tissue>
    </source>
</reference>
<dbReference type="EMBL" id="LVLJ01001084">
    <property type="protein sequence ID" value="OAE31484.1"/>
    <property type="molecule type" value="Genomic_DNA"/>
</dbReference>
<dbReference type="AlphaFoldDB" id="A0A176WEZ7"/>
<evidence type="ECO:0000256" key="1">
    <source>
        <dbReference type="ARBA" id="ARBA00022676"/>
    </source>
</evidence>
<evidence type="ECO:0000256" key="3">
    <source>
        <dbReference type="ARBA" id="ARBA00022695"/>
    </source>
</evidence>
<dbReference type="InterPro" id="IPR041400">
    <property type="entry name" value="PARP16_N"/>
</dbReference>
<keyword evidence="5" id="KW-0472">Membrane</keyword>
<evidence type="ECO:0000256" key="4">
    <source>
        <dbReference type="ARBA" id="ARBA00023027"/>
    </source>
</evidence>
<accession>A0A176WEZ7</accession>
<keyword evidence="2" id="KW-0808">Transferase</keyword>
<dbReference type="Gene3D" id="3.90.228.10">
    <property type="match status" value="1"/>
</dbReference>
<evidence type="ECO:0000313" key="9">
    <source>
        <dbReference type="Proteomes" id="UP000077202"/>
    </source>
</evidence>
<dbReference type="Pfam" id="PF00644">
    <property type="entry name" value="PARP"/>
    <property type="match status" value="1"/>
</dbReference>
<evidence type="ECO:0000256" key="2">
    <source>
        <dbReference type="ARBA" id="ARBA00022679"/>
    </source>
</evidence>
<comment type="caution">
    <text evidence="8">The sequence shown here is derived from an EMBL/GenBank/DDBJ whole genome shotgun (WGS) entry which is preliminary data.</text>
</comment>
<dbReference type="InterPro" id="IPR012317">
    <property type="entry name" value="Poly(ADP-ribose)pol_cat_dom"/>
</dbReference>
<evidence type="ECO:0000259" key="6">
    <source>
        <dbReference type="Pfam" id="PF00644"/>
    </source>
</evidence>
<proteinExistence type="predicted"/>
<dbReference type="PANTHER" id="PTHR21328">
    <property type="entry name" value="POLY ADP-RIBOSE POLYMERASE FAMILY, MEMBER PARP"/>
    <property type="match status" value="1"/>
</dbReference>
<evidence type="ECO:0008006" key="10">
    <source>
        <dbReference type="Google" id="ProtNLM"/>
    </source>
</evidence>
<keyword evidence="5" id="KW-0812">Transmembrane</keyword>
<keyword evidence="5" id="KW-1133">Transmembrane helix</keyword>
<dbReference type="InterPro" id="IPR051838">
    <property type="entry name" value="ARTD_PARP"/>
</dbReference>
<evidence type="ECO:0000313" key="8">
    <source>
        <dbReference type="EMBL" id="OAE31484.1"/>
    </source>
</evidence>
<keyword evidence="3" id="KW-0548">Nucleotidyltransferase</keyword>
<keyword evidence="9" id="KW-1185">Reference proteome</keyword>
<dbReference type="SUPFAM" id="SSF56399">
    <property type="entry name" value="ADP-ribosylation"/>
    <property type="match status" value="1"/>
</dbReference>
<name>A0A176WEZ7_MARPO</name>
<evidence type="ECO:0000259" key="7">
    <source>
        <dbReference type="Pfam" id="PF18084"/>
    </source>
</evidence>
<organism evidence="8 9">
    <name type="scientific">Marchantia polymorpha subsp. ruderalis</name>
    <dbReference type="NCBI Taxonomy" id="1480154"/>
    <lineage>
        <taxon>Eukaryota</taxon>
        <taxon>Viridiplantae</taxon>
        <taxon>Streptophyta</taxon>
        <taxon>Embryophyta</taxon>
        <taxon>Marchantiophyta</taxon>
        <taxon>Marchantiopsida</taxon>
        <taxon>Marchantiidae</taxon>
        <taxon>Marchantiales</taxon>
        <taxon>Marchantiaceae</taxon>
        <taxon>Marchantia</taxon>
    </lineage>
</organism>
<evidence type="ECO:0000256" key="5">
    <source>
        <dbReference type="SAM" id="Phobius"/>
    </source>
</evidence>
<dbReference type="GO" id="GO:0016779">
    <property type="term" value="F:nucleotidyltransferase activity"/>
    <property type="evidence" value="ECO:0007669"/>
    <property type="project" value="UniProtKB-KW"/>
</dbReference>
<keyword evidence="1" id="KW-0328">Glycosyltransferase</keyword>
<dbReference type="Pfam" id="PF18084">
    <property type="entry name" value="ARTD15_N"/>
    <property type="match status" value="1"/>
</dbReference>
<feature type="domain" description="PARP16 N-terminal" evidence="7">
    <location>
        <begin position="127"/>
        <end position="218"/>
    </location>
</feature>
<gene>
    <name evidence="8" type="ORF">AXG93_1670s1020</name>
</gene>
<feature type="transmembrane region" description="Helical" evidence="5">
    <location>
        <begin position="463"/>
        <end position="483"/>
    </location>
</feature>
<dbReference type="Proteomes" id="UP000077202">
    <property type="component" value="Unassembled WGS sequence"/>
</dbReference>
<sequence>MLLRGVRRRRRKNRWNTEVEVGDHCPSLDSALRCARFDSCARRGTSEAAKHRGFKNSLSDDPRAPHLDRAEIGRSRIGAELLVASSWKCYFDAPSGSEVRRIILMAGSTTGNSDRASLELAIHDACAKSPEGSDLLICAFIQALRSYRRFSVCAPFPSFLINDARNKNFKSASEAVAGFPSTKEVAWSELYEPGDNESVVQSLQHLSVQALMLLNWILRYRYNLQHVEDPNEEFRSFLFPKSPWGNIRDSILNPSFVLKVQEVDEGKRGTTAFEAIRTKHGSIMAFHGTTAENLHSILRCGRPLRVSYSVSLLHAVPSNFSLSVENPCSGLLNMSKTPLQRNGAMFGEGVYLSTDLSVALTFSKSGESWERSCLGSKVSYVLLCEIARGEGVECSTSPIADNTASNGKLSLRTHGTYVVVQNSDLLRIRYVLVYSDSPRTLLESQQQRVEVKQPINQAFKGKMSLFTLVIVLYLFGLIVLGYLKGAKSTRLSMLLKQLWWILDMIRHRIDKWLDSWTLPPKTLQ</sequence>
<protein>
    <recommendedName>
        <fullName evidence="10">Poly [ADP-ribose] polymerase</fullName>
    </recommendedName>
</protein>